<dbReference type="EnsemblPlants" id="TuG1812G0200005006.01.T01">
    <property type="protein sequence ID" value="TuG1812G0200005006.01.T01.cds372825"/>
    <property type="gene ID" value="TuG1812G0200005006.01"/>
</dbReference>
<reference evidence="2" key="3">
    <citation type="submission" date="2022-06" db="UniProtKB">
        <authorList>
            <consortium name="EnsemblPlants"/>
        </authorList>
    </citation>
    <scope>IDENTIFICATION</scope>
</reference>
<dbReference type="Proteomes" id="UP000015106">
    <property type="component" value="Chromosome 2"/>
</dbReference>
<name>A0A8R7TM30_TRIUA</name>
<proteinExistence type="predicted"/>
<reference evidence="2" key="2">
    <citation type="submission" date="2018-03" db="EMBL/GenBank/DDBJ databases">
        <title>The Triticum urartu genome reveals the dynamic nature of wheat genome evolution.</title>
        <authorList>
            <person name="Ling H."/>
            <person name="Ma B."/>
            <person name="Shi X."/>
            <person name="Liu H."/>
            <person name="Dong L."/>
            <person name="Sun H."/>
            <person name="Cao Y."/>
            <person name="Gao Q."/>
            <person name="Zheng S."/>
            <person name="Li Y."/>
            <person name="Yu Y."/>
            <person name="Du H."/>
            <person name="Qi M."/>
            <person name="Li Y."/>
            <person name="Yu H."/>
            <person name="Cui Y."/>
            <person name="Wang N."/>
            <person name="Chen C."/>
            <person name="Wu H."/>
            <person name="Zhao Y."/>
            <person name="Zhang J."/>
            <person name="Li Y."/>
            <person name="Zhou W."/>
            <person name="Zhang B."/>
            <person name="Hu W."/>
            <person name="Eijk M."/>
            <person name="Tang J."/>
            <person name="Witsenboer H."/>
            <person name="Zhao S."/>
            <person name="Li Z."/>
            <person name="Zhang A."/>
            <person name="Wang D."/>
            <person name="Liang C."/>
        </authorList>
    </citation>
    <scope>NUCLEOTIDE SEQUENCE [LARGE SCALE GENOMIC DNA]</scope>
    <source>
        <strain evidence="2">cv. G1812</strain>
    </source>
</reference>
<evidence type="ECO:0000256" key="1">
    <source>
        <dbReference type="SAM" id="MobiDB-lite"/>
    </source>
</evidence>
<accession>A0A8R7TM30</accession>
<evidence type="ECO:0000313" key="3">
    <source>
        <dbReference type="Proteomes" id="UP000015106"/>
    </source>
</evidence>
<sequence length="246" mass="25782">QQHRVGPLPLREDLEEARHQHARRGVGVALAHARHQDRPAHAAQEPHHVGVDAPRLGPVLDAPQRRAEGAGVRDETQELVGDAHAVEAARGGQVHAAENGAVAQVEVPGHHGQAHAGVEEVHLHAAEAHLDDGHVRARHRLQLRHGLRLRQHAAKHGEEVAVAVDVGGADDEGVDVGAAAVNAETVRTEGNQKGGGLLSHAVGKPSLSGDALHPPVDDGLEIAQHLLAGRQLIGGLVQAGLTEKIL</sequence>
<dbReference type="Gramene" id="TuG1812G0200005006.01.T01">
    <property type="protein sequence ID" value="TuG1812G0200005006.01.T01.cds372825"/>
    <property type="gene ID" value="TuG1812G0200005006.01"/>
</dbReference>
<reference evidence="3" key="1">
    <citation type="journal article" date="2013" name="Nature">
        <title>Draft genome of the wheat A-genome progenitor Triticum urartu.</title>
        <authorList>
            <person name="Ling H.Q."/>
            <person name="Zhao S."/>
            <person name="Liu D."/>
            <person name="Wang J."/>
            <person name="Sun H."/>
            <person name="Zhang C."/>
            <person name="Fan H."/>
            <person name="Li D."/>
            <person name="Dong L."/>
            <person name="Tao Y."/>
            <person name="Gao C."/>
            <person name="Wu H."/>
            <person name="Li Y."/>
            <person name="Cui Y."/>
            <person name="Guo X."/>
            <person name="Zheng S."/>
            <person name="Wang B."/>
            <person name="Yu K."/>
            <person name="Liang Q."/>
            <person name="Yang W."/>
            <person name="Lou X."/>
            <person name="Chen J."/>
            <person name="Feng M."/>
            <person name="Jian J."/>
            <person name="Zhang X."/>
            <person name="Luo G."/>
            <person name="Jiang Y."/>
            <person name="Liu J."/>
            <person name="Wang Z."/>
            <person name="Sha Y."/>
            <person name="Zhang B."/>
            <person name="Wu H."/>
            <person name="Tang D."/>
            <person name="Shen Q."/>
            <person name="Xue P."/>
            <person name="Zou S."/>
            <person name="Wang X."/>
            <person name="Liu X."/>
            <person name="Wang F."/>
            <person name="Yang Y."/>
            <person name="An X."/>
            <person name="Dong Z."/>
            <person name="Zhang K."/>
            <person name="Zhang X."/>
            <person name="Luo M.C."/>
            <person name="Dvorak J."/>
            <person name="Tong Y."/>
            <person name="Wang J."/>
            <person name="Yang H."/>
            <person name="Li Z."/>
            <person name="Wang D."/>
            <person name="Zhang A."/>
            <person name="Wang J."/>
        </authorList>
    </citation>
    <scope>NUCLEOTIDE SEQUENCE</scope>
    <source>
        <strain evidence="3">cv. G1812</strain>
    </source>
</reference>
<evidence type="ECO:0000313" key="2">
    <source>
        <dbReference type="EnsemblPlants" id="TuG1812G0200005006.01.T01.cds372825"/>
    </source>
</evidence>
<feature type="region of interest" description="Disordered" evidence="1">
    <location>
        <begin position="33"/>
        <end position="57"/>
    </location>
</feature>
<protein>
    <submittedName>
        <fullName evidence="2">Uncharacterized protein</fullName>
    </submittedName>
</protein>
<feature type="region of interest" description="Disordered" evidence="1">
    <location>
        <begin position="190"/>
        <end position="210"/>
    </location>
</feature>
<feature type="compositionally biased region" description="Basic and acidic residues" evidence="1">
    <location>
        <begin position="34"/>
        <end position="50"/>
    </location>
</feature>
<dbReference type="AlphaFoldDB" id="A0A8R7TM30"/>
<keyword evidence="3" id="KW-1185">Reference proteome</keyword>
<organism evidence="2 3">
    <name type="scientific">Triticum urartu</name>
    <name type="common">Red wild einkorn</name>
    <name type="synonym">Crithodium urartu</name>
    <dbReference type="NCBI Taxonomy" id="4572"/>
    <lineage>
        <taxon>Eukaryota</taxon>
        <taxon>Viridiplantae</taxon>
        <taxon>Streptophyta</taxon>
        <taxon>Embryophyta</taxon>
        <taxon>Tracheophyta</taxon>
        <taxon>Spermatophyta</taxon>
        <taxon>Magnoliopsida</taxon>
        <taxon>Liliopsida</taxon>
        <taxon>Poales</taxon>
        <taxon>Poaceae</taxon>
        <taxon>BOP clade</taxon>
        <taxon>Pooideae</taxon>
        <taxon>Triticodae</taxon>
        <taxon>Triticeae</taxon>
        <taxon>Triticinae</taxon>
        <taxon>Triticum</taxon>
    </lineage>
</organism>